<sequence>MEAAIKEVAKKAAQVDSSLDTNKVCATMADYDGRPSSREKDLVDIVVFAVTQDIDGTALSLAIDTERRRRKMEPFERFAVPSTWGTGYVKLSKPVEHCADYPTVALAAALASRLIDPALVREVHGKSWSADRIEWL</sequence>
<gene>
    <name evidence="1" type="ORF">C7K25_05950</name>
</gene>
<comment type="caution">
    <text evidence="1">The sequence shown here is derived from an EMBL/GenBank/DDBJ whole genome shotgun (WGS) entry which is preliminary data.</text>
</comment>
<dbReference type="EMBL" id="PXVD01000007">
    <property type="protein sequence ID" value="MDJ1370910.1"/>
    <property type="molecule type" value="Genomic_DNA"/>
</dbReference>
<protein>
    <submittedName>
        <fullName evidence="1">Uncharacterized protein</fullName>
    </submittedName>
</protein>
<dbReference type="Proteomes" id="UP001170379">
    <property type="component" value="Unassembled WGS sequence"/>
</dbReference>
<evidence type="ECO:0000313" key="1">
    <source>
        <dbReference type="EMBL" id="MDJ1370910.1"/>
    </source>
</evidence>
<name>A0ABT7C6W9_9MICO</name>
<reference evidence="1" key="1">
    <citation type="submission" date="2018-03" db="EMBL/GenBank/DDBJ databases">
        <authorList>
            <person name="Nunes O.C."/>
            <person name="Lopes A.R."/>
            <person name="Froufe H."/>
            <person name="Munoz-Merida A."/>
            <person name="Barroso C."/>
            <person name="Egas C."/>
        </authorList>
    </citation>
    <scope>NUCLEOTIDE SEQUENCE</scope>
    <source>
        <strain evidence="1">ON4</strain>
    </source>
</reference>
<proteinExistence type="predicted"/>
<dbReference type="RefSeq" id="WP_026936243.1">
    <property type="nucleotide sequence ID" value="NZ_CP028426.1"/>
</dbReference>
<organism evidence="1 2">
    <name type="scientific">Gulosibacter molinativorax</name>
    <dbReference type="NCBI Taxonomy" id="256821"/>
    <lineage>
        <taxon>Bacteria</taxon>
        <taxon>Bacillati</taxon>
        <taxon>Actinomycetota</taxon>
        <taxon>Actinomycetes</taxon>
        <taxon>Micrococcales</taxon>
        <taxon>Microbacteriaceae</taxon>
        <taxon>Gulosibacter</taxon>
    </lineage>
</organism>
<keyword evidence="2" id="KW-1185">Reference proteome</keyword>
<evidence type="ECO:0000313" key="2">
    <source>
        <dbReference type="Proteomes" id="UP001170379"/>
    </source>
</evidence>
<accession>A0ABT7C6W9</accession>
<reference evidence="1" key="2">
    <citation type="journal article" date="2022" name="Sci. Rep.">
        <title>In silico prediction of the enzymes involved in the degradation of the herbicide molinate by Gulosibacter molinativorax ON4T.</title>
        <authorList>
            <person name="Lopes A.R."/>
            <person name="Bunin E."/>
            <person name="Viana A.T."/>
            <person name="Froufe H."/>
            <person name="Munoz-Merida A."/>
            <person name="Pinho D."/>
            <person name="Figueiredo J."/>
            <person name="Barroso C."/>
            <person name="Vaz-Moreira I."/>
            <person name="Bellanger X."/>
            <person name="Egas C."/>
            <person name="Nunes O.C."/>
        </authorList>
    </citation>
    <scope>NUCLEOTIDE SEQUENCE</scope>
    <source>
        <strain evidence="1">ON4</strain>
    </source>
</reference>